<accession>A0A0M4EQ96</accession>
<dbReference type="Proteomes" id="UP000494163">
    <property type="component" value="Chromosome 3L"/>
</dbReference>
<feature type="compositionally biased region" description="Low complexity" evidence="1">
    <location>
        <begin position="743"/>
        <end position="762"/>
    </location>
</feature>
<feature type="compositionally biased region" description="Low complexity" evidence="1">
    <location>
        <begin position="1293"/>
        <end position="1307"/>
    </location>
</feature>
<feature type="compositionally biased region" description="Basic and acidic residues" evidence="1">
    <location>
        <begin position="907"/>
        <end position="921"/>
    </location>
</feature>
<name>A0A0M4EQ96_DROBS</name>
<feature type="compositionally biased region" description="Pro residues" evidence="1">
    <location>
        <begin position="712"/>
        <end position="724"/>
    </location>
</feature>
<feature type="compositionally biased region" description="Polar residues" evidence="1">
    <location>
        <begin position="1374"/>
        <end position="1383"/>
    </location>
</feature>
<gene>
    <name evidence="2" type="ORF">Dbus_chr3Lg1571</name>
</gene>
<evidence type="ECO:0000256" key="1">
    <source>
        <dbReference type="SAM" id="MobiDB-lite"/>
    </source>
</evidence>
<feature type="compositionally biased region" description="Low complexity" evidence="1">
    <location>
        <begin position="931"/>
        <end position="942"/>
    </location>
</feature>
<feature type="compositionally biased region" description="Low complexity" evidence="1">
    <location>
        <begin position="1410"/>
        <end position="1420"/>
    </location>
</feature>
<feature type="region of interest" description="Disordered" evidence="1">
    <location>
        <begin position="1257"/>
        <end position="1308"/>
    </location>
</feature>
<feature type="region of interest" description="Disordered" evidence="1">
    <location>
        <begin position="520"/>
        <end position="541"/>
    </location>
</feature>
<feature type="region of interest" description="Disordered" evidence="1">
    <location>
        <begin position="452"/>
        <end position="475"/>
    </location>
</feature>
<dbReference type="STRING" id="30019.A0A0M4EQ96"/>
<feature type="compositionally biased region" description="Polar residues" evidence="1">
    <location>
        <begin position="800"/>
        <end position="812"/>
    </location>
</feature>
<evidence type="ECO:0000313" key="2">
    <source>
        <dbReference type="EMBL" id="ALC44405.1"/>
    </source>
</evidence>
<dbReference type="EMBL" id="CP012525">
    <property type="protein sequence ID" value="ALC44405.1"/>
    <property type="molecule type" value="Genomic_DNA"/>
</dbReference>
<organism evidence="2 3">
    <name type="scientific">Drosophila busckii</name>
    <name type="common">Fruit fly</name>
    <dbReference type="NCBI Taxonomy" id="30019"/>
    <lineage>
        <taxon>Eukaryota</taxon>
        <taxon>Metazoa</taxon>
        <taxon>Ecdysozoa</taxon>
        <taxon>Arthropoda</taxon>
        <taxon>Hexapoda</taxon>
        <taxon>Insecta</taxon>
        <taxon>Pterygota</taxon>
        <taxon>Neoptera</taxon>
        <taxon>Endopterygota</taxon>
        <taxon>Diptera</taxon>
        <taxon>Brachycera</taxon>
        <taxon>Muscomorpha</taxon>
        <taxon>Ephydroidea</taxon>
        <taxon>Drosophilidae</taxon>
        <taxon>Drosophila</taxon>
    </lineage>
</organism>
<feature type="compositionally biased region" description="Low complexity" evidence="1">
    <location>
        <begin position="457"/>
        <end position="475"/>
    </location>
</feature>
<feature type="region of interest" description="Disordered" evidence="1">
    <location>
        <begin position="1395"/>
        <end position="1420"/>
    </location>
</feature>
<keyword evidence="3" id="KW-1185">Reference proteome</keyword>
<protein>
    <submittedName>
        <fullName evidence="2">CG7991</fullName>
    </submittedName>
</protein>
<feature type="region of interest" description="Disordered" evidence="1">
    <location>
        <begin position="892"/>
        <end position="956"/>
    </location>
</feature>
<feature type="region of interest" description="Disordered" evidence="1">
    <location>
        <begin position="1364"/>
        <end position="1383"/>
    </location>
</feature>
<feature type="region of interest" description="Disordered" evidence="1">
    <location>
        <begin position="1121"/>
        <end position="1142"/>
    </location>
</feature>
<feature type="compositionally biased region" description="Basic residues" evidence="1">
    <location>
        <begin position="1129"/>
        <end position="1139"/>
    </location>
</feature>
<evidence type="ECO:0000313" key="3">
    <source>
        <dbReference type="Proteomes" id="UP000494163"/>
    </source>
</evidence>
<feature type="region of interest" description="Disordered" evidence="1">
    <location>
        <begin position="800"/>
        <end position="827"/>
    </location>
</feature>
<feature type="region of interest" description="Disordered" evidence="1">
    <location>
        <begin position="709"/>
        <end position="782"/>
    </location>
</feature>
<dbReference type="OrthoDB" id="6415921at2759"/>
<proteinExistence type="predicted"/>
<sequence>MAWHFVPISCSINSWATAALAHSAIGLLKMHYQGIVLLLLFALSSQAAVIKDVEQKPPEDVAANNVVSNEQSELPKVVPELVKQKPQIATATKQEQLKVVPARVDVKPQVASVETPQEPPKFVPQVFPNVVPALVDVKPQVASVETPQEPPKFVPQELPKVVPAVVKVASPQDLPKVVPAVVKVESPKVVKVVPTVDKVESPQNLPKVVPAVVKVASPYELPNVVPAVVKVESTQELSKVAKAPLQVPKQPVELPHAVQFKQPIAKPEGSDNKVKPVEAEPRVHDKYSQQQQQHPGEFYVSENEIKLPKNDSDQVVHTHEHHYESMKPFLPLPPFFGFPSGNDSGWGAEQGYFPFPLLPIPFWKPVSTDYAPVNASAPYHDHKHGSHDYYGSYPGYNQSDFEQFFKQPHPFLFKPFSYSGYNSSDSANYYAKPAHAHFPFFKPVSWHSSDPTAQYHGKPSYSSGGGSSQKYDGSGQKYDSNYEFYVPEQRSAAAQQEQKPQSLILVGHIYLHIKTPAPDTEIQAEGSGSASTDHVHKDGPRISESLENSQLLLQPIIYPQQANGQKPRIPFDAIYRSLHFVHPSVQQQTQRSSQSDEDSNVLFAVEIPKPIYRFFKALILALIALINVSTAQNSGPPGSPPSYAHNGLDPASAETVAAATVRYQESSTLELSLQVQPNDYVETNHCQRAPPPPFYCPLPLTPPPCYSERPAVVPPPPPPAPAPPSSTTAARQQARRRRRLRELQQQQQQFVHSSSSSDQSSDSDTELNPRQRSRRRSSRNARDAYCPDLLHACELILQQQQPGSSDSSVGNFTVTPPPATPTQQQLRATSCRSIEYSSDYVEIDELLPLGGAARAKSTPQLQHAVALDGLAMGQNLSLRRPRISLTWVLREQHQTPPTTQPQANEPNTEKPPKEQPKDSHKLSNGHVPEPTSTATATATATSVQQRTDPVPTQLDVGKKRYRIKQLPPGAEPLNGYATTPTAHQTPGNGQLAQQKFFSNQNLLEYKDKTTTRQAATVPVPIPMPGAPVAAASTKELLFVCTPQRAPKSDIHSEALLLARKRNEIRKKLAHRLQQARQAATVATAPPATAVATATAEATARPAASAETLKCTYSEPSLVAVSEAGAPQQQRRHRHRKRRERERQRVQRFGYEIHNVDEFLSRCSLAAPGNIPVVLATASTLYQTRPGGYQLEIALPLGMVVNAVFKNQNWLYVQTPHAEEGYVGYACCLPLGILPSAARGSKHTPCWESNADVFPRPCGNMTDSEKEIRLRGGTRSDGARTPRSSKPSEELLPHNNNNNNNNNSSSHSKLYGEQHVDKLYLRAASQPKLVEKAYAQLRSTKQLGLSAGSCSASVRSAASNDEYVTLQQHQQQQQRSLTPKQLYTQSARRASNVSYITNGHNGQHLHPKSMPQPQLQQQQQQQQQSQQLLSVLRRQQQNGLRQTLVAINADYITESIVVHKGEIVTLCECRESKDQRQWFYIKTRDGREGFIPAEVAGHGYL</sequence>
<reference evidence="2 3" key="1">
    <citation type="submission" date="2015-08" db="EMBL/GenBank/DDBJ databases">
        <title>Ancestral chromatin configuration constrains chromatin evolution on differentiating sex chromosomes in Drosophila.</title>
        <authorList>
            <person name="Zhou Q."/>
            <person name="Bachtrog D."/>
        </authorList>
    </citation>
    <scope>NUCLEOTIDE SEQUENCE [LARGE SCALE GENOMIC DNA]</scope>
    <source>
        <tissue evidence="2">Whole larvae</tissue>
    </source>
</reference>